<dbReference type="AlphaFoldDB" id="C9R9D4"/>
<feature type="domain" description="Argininosuccinate lyase C-terminal" evidence="9">
    <location>
        <begin position="363"/>
        <end position="430"/>
    </location>
</feature>
<dbReference type="STRING" id="429009.Adeg_1827"/>
<dbReference type="Pfam" id="PF00206">
    <property type="entry name" value="Lyase_1"/>
    <property type="match status" value="1"/>
</dbReference>
<dbReference type="InterPro" id="IPR029419">
    <property type="entry name" value="Arg_succ_lyase_C"/>
</dbReference>
<keyword evidence="5 6" id="KW-0456">Lyase</keyword>
<evidence type="ECO:0000256" key="4">
    <source>
        <dbReference type="ARBA" id="ARBA00022605"/>
    </source>
</evidence>
<feature type="domain" description="Fumarate lyase N-terminal" evidence="8">
    <location>
        <begin position="7"/>
        <end position="300"/>
    </location>
</feature>
<keyword evidence="4 6" id="KW-0028">Amino-acid biosynthesis</keyword>
<dbReference type="Pfam" id="PF14698">
    <property type="entry name" value="ASL_C2"/>
    <property type="match status" value="1"/>
</dbReference>
<comment type="similarity">
    <text evidence="6">Belongs to the lyase 1 family. Argininosuccinate lyase subfamily.</text>
</comment>
<keyword evidence="6" id="KW-0963">Cytoplasm</keyword>
<accession>C9R9D4</accession>
<dbReference type="Gene3D" id="1.20.200.10">
    <property type="entry name" value="Fumarase/aspartase (Central domain)"/>
    <property type="match status" value="1"/>
</dbReference>
<dbReference type="KEGG" id="adg:Adeg_1827"/>
<comment type="subcellular location">
    <subcellularLocation>
        <location evidence="6">Cytoplasm</location>
    </subcellularLocation>
</comment>
<organism evidence="10 11">
    <name type="scientific">Ammonifex degensii (strain DSM 10501 / KC4)</name>
    <dbReference type="NCBI Taxonomy" id="429009"/>
    <lineage>
        <taxon>Bacteria</taxon>
        <taxon>Bacillati</taxon>
        <taxon>Bacillota</taxon>
        <taxon>Clostridia</taxon>
        <taxon>Thermoanaerobacterales</taxon>
        <taxon>Thermoanaerobacteraceae</taxon>
        <taxon>Ammonifex</taxon>
    </lineage>
</organism>
<evidence type="ECO:0000256" key="6">
    <source>
        <dbReference type="HAMAP-Rule" id="MF_00006"/>
    </source>
</evidence>
<dbReference type="OrthoDB" id="9769623at2"/>
<dbReference type="Proteomes" id="UP000002620">
    <property type="component" value="Chromosome"/>
</dbReference>
<keyword evidence="3 6" id="KW-0055">Arginine biosynthesis</keyword>
<dbReference type="eggNOG" id="COG0165">
    <property type="taxonomic scope" value="Bacteria"/>
</dbReference>
<comment type="pathway">
    <text evidence="1 6">Amino-acid biosynthesis; L-arginine biosynthesis; L-arginine from L-ornithine and carbamoyl phosphate: step 3/3.</text>
</comment>
<dbReference type="UniPathway" id="UPA00068">
    <property type="reaction ID" value="UER00114"/>
</dbReference>
<evidence type="ECO:0000256" key="7">
    <source>
        <dbReference type="SAM" id="Coils"/>
    </source>
</evidence>
<dbReference type="InterPro" id="IPR000362">
    <property type="entry name" value="Fumarate_lyase_fam"/>
</dbReference>
<dbReference type="HAMAP" id="MF_00006">
    <property type="entry name" value="Arg_succ_lyase"/>
    <property type="match status" value="1"/>
</dbReference>
<protein>
    <recommendedName>
        <fullName evidence="2 6">Argininosuccinate lyase</fullName>
        <shortName evidence="6">ASAL</shortName>
        <ecNumber evidence="2 6">4.3.2.1</ecNumber>
    </recommendedName>
    <alternativeName>
        <fullName evidence="6">Arginosuccinase</fullName>
    </alternativeName>
</protein>
<proteinExistence type="inferred from homology"/>
<evidence type="ECO:0000256" key="1">
    <source>
        <dbReference type="ARBA" id="ARBA00004941"/>
    </source>
</evidence>
<dbReference type="InterPro" id="IPR022761">
    <property type="entry name" value="Fumarate_lyase_N"/>
</dbReference>
<dbReference type="PRINTS" id="PR00145">
    <property type="entry name" value="ARGSUCLYASE"/>
</dbReference>
<dbReference type="HOGENOM" id="CLU_027272_2_3_9"/>
<evidence type="ECO:0000313" key="11">
    <source>
        <dbReference type="Proteomes" id="UP000002620"/>
    </source>
</evidence>
<dbReference type="InterPro" id="IPR008948">
    <property type="entry name" value="L-Aspartase-like"/>
</dbReference>
<dbReference type="InterPro" id="IPR024083">
    <property type="entry name" value="Fumarase/histidase_N"/>
</dbReference>
<gene>
    <name evidence="6" type="primary">argH</name>
    <name evidence="10" type="ordered locus">Adeg_1827</name>
</gene>
<dbReference type="InterPro" id="IPR009049">
    <property type="entry name" value="Argininosuccinate_lyase"/>
</dbReference>
<dbReference type="GO" id="GO:0005829">
    <property type="term" value="C:cytosol"/>
    <property type="evidence" value="ECO:0007669"/>
    <property type="project" value="TreeGrafter"/>
</dbReference>
<dbReference type="CDD" id="cd01359">
    <property type="entry name" value="Argininosuccinate_lyase"/>
    <property type="match status" value="1"/>
</dbReference>
<evidence type="ECO:0000256" key="5">
    <source>
        <dbReference type="ARBA" id="ARBA00023239"/>
    </source>
</evidence>
<dbReference type="Gene3D" id="1.10.40.30">
    <property type="entry name" value="Fumarase/aspartase (C-terminal domain)"/>
    <property type="match status" value="1"/>
</dbReference>
<dbReference type="PRINTS" id="PR00149">
    <property type="entry name" value="FUMRATELYASE"/>
</dbReference>
<evidence type="ECO:0000259" key="9">
    <source>
        <dbReference type="Pfam" id="PF14698"/>
    </source>
</evidence>
<sequence length="462" mass="52704">MSLLWGGRFRKETDPRVRAFQDSISFDFRLWPYEIQVSQAHVRGLRKIGVLTPEEEEKLLAGLEEVRRILKRGEVQLEGVEDVHTLVEQLLVERVGEVGKKLHTGRSRNDLVVTDLRLYLREEINNLRERLQELRRVLLELAEQHCHTLMPGFTHLQPAQPVTLAHHLLAYYEMFTRDDERLADCYRRTNVLPLGAGALAGSTFPLDREYVAELLGFEKVAENSMDAVSDRDFVVEFCAAAVLLMIHLSRLAEELILWSTPYFDFVELDDAFTTGSSMMPQKKNPDVAELCRAKTARVIGNFTALATLLKALPLTYNKDLQEDKPLLFDTVDTLKAVLEVFPPMLATMKVKREQMAAAARRGFLTATDLAEYLVRKGLPFREAHRVVGEIVLYCLEQGKDLEELSLEEFRRFTPLVEEDVLEAVKLEKSLDKRTLRGGPAPVTVKARIEELKNNLKSSKNYG</sequence>
<keyword evidence="7" id="KW-0175">Coiled coil</keyword>
<name>C9R9D4_AMMDK</name>
<dbReference type="RefSeq" id="WP_015739790.1">
    <property type="nucleotide sequence ID" value="NC_013385.1"/>
</dbReference>
<dbReference type="PROSITE" id="PS00163">
    <property type="entry name" value="FUMARATE_LYASES"/>
    <property type="match status" value="1"/>
</dbReference>
<evidence type="ECO:0000313" key="10">
    <source>
        <dbReference type="EMBL" id="ACX52913.1"/>
    </source>
</evidence>
<dbReference type="PANTHER" id="PTHR43814:SF1">
    <property type="entry name" value="ARGININOSUCCINATE LYASE"/>
    <property type="match status" value="1"/>
</dbReference>
<dbReference type="FunFam" id="1.20.200.10:FF:000015">
    <property type="entry name" value="argininosuccinate lyase isoform X2"/>
    <property type="match status" value="1"/>
</dbReference>
<reference evidence="10 11" key="1">
    <citation type="submission" date="2009-10" db="EMBL/GenBank/DDBJ databases">
        <title>Complete sequence of chromosome of Ammonifex degensii KC4.</title>
        <authorList>
            <consortium name="US DOE Joint Genome Institute"/>
            <person name="Kerfeld C."/>
            <person name="Goodner B."/>
            <person name="Huber H."/>
            <person name="Stetter K."/>
            <person name="Lucas S."/>
            <person name="Copeland A."/>
            <person name="Lapidus A."/>
            <person name="Glavina del Rio T."/>
            <person name="Dalin E."/>
            <person name="Tice H."/>
            <person name="Bruce D."/>
            <person name="Goodwin L."/>
            <person name="Pitluck S."/>
            <person name="Saunders E."/>
            <person name="Brettin T."/>
            <person name="Detter J.C."/>
            <person name="Han C."/>
            <person name="Larimer F."/>
            <person name="Land M."/>
            <person name="Hauser L."/>
            <person name="Kyrpides N."/>
            <person name="Ovchinnikova G."/>
            <person name="Richardson P."/>
        </authorList>
    </citation>
    <scope>NUCLEOTIDE SEQUENCE [LARGE SCALE GENOMIC DNA]</scope>
    <source>
        <strain evidence="11">DSM 10501 / KC4</strain>
    </source>
</reference>
<dbReference type="EC" id="4.3.2.1" evidence="2 6"/>
<dbReference type="GO" id="GO:0004056">
    <property type="term" value="F:argininosuccinate lyase activity"/>
    <property type="evidence" value="ECO:0007669"/>
    <property type="project" value="UniProtKB-UniRule"/>
</dbReference>
<dbReference type="NCBIfam" id="TIGR00838">
    <property type="entry name" value="argH"/>
    <property type="match status" value="1"/>
</dbReference>
<evidence type="ECO:0000259" key="8">
    <source>
        <dbReference type="Pfam" id="PF00206"/>
    </source>
</evidence>
<dbReference type="InterPro" id="IPR020557">
    <property type="entry name" value="Fumarate_lyase_CS"/>
</dbReference>
<feature type="coiled-coil region" evidence="7">
    <location>
        <begin position="117"/>
        <end position="144"/>
    </location>
</feature>
<evidence type="ECO:0000256" key="3">
    <source>
        <dbReference type="ARBA" id="ARBA00022571"/>
    </source>
</evidence>
<dbReference type="FunFam" id="1.10.40.30:FF:000001">
    <property type="entry name" value="Argininosuccinate lyase"/>
    <property type="match status" value="1"/>
</dbReference>
<dbReference type="GO" id="GO:0042450">
    <property type="term" value="P:L-arginine biosynthetic process via ornithine"/>
    <property type="evidence" value="ECO:0007669"/>
    <property type="project" value="UniProtKB-UniRule"/>
</dbReference>
<evidence type="ECO:0000256" key="2">
    <source>
        <dbReference type="ARBA" id="ARBA00012338"/>
    </source>
</evidence>
<dbReference type="EMBL" id="CP001785">
    <property type="protein sequence ID" value="ACX52913.1"/>
    <property type="molecule type" value="Genomic_DNA"/>
</dbReference>
<dbReference type="Gene3D" id="1.10.275.10">
    <property type="entry name" value="Fumarase/aspartase (N-terminal domain)"/>
    <property type="match status" value="1"/>
</dbReference>
<keyword evidence="11" id="KW-1185">Reference proteome</keyword>
<comment type="catalytic activity">
    <reaction evidence="6">
        <text>2-(N(omega)-L-arginino)succinate = fumarate + L-arginine</text>
        <dbReference type="Rhea" id="RHEA:24020"/>
        <dbReference type="ChEBI" id="CHEBI:29806"/>
        <dbReference type="ChEBI" id="CHEBI:32682"/>
        <dbReference type="ChEBI" id="CHEBI:57472"/>
        <dbReference type="EC" id="4.3.2.1"/>
    </reaction>
</comment>
<dbReference type="SUPFAM" id="SSF48557">
    <property type="entry name" value="L-aspartase-like"/>
    <property type="match status" value="1"/>
</dbReference>
<dbReference type="PANTHER" id="PTHR43814">
    <property type="entry name" value="ARGININOSUCCINATE LYASE"/>
    <property type="match status" value="1"/>
</dbReference>